<dbReference type="Proteomes" id="UP000436801">
    <property type="component" value="Unassembled WGS sequence"/>
</dbReference>
<evidence type="ECO:0000313" key="2">
    <source>
        <dbReference type="EMBL" id="SDF74113.1"/>
    </source>
</evidence>
<dbReference type="OrthoDB" id="9792392at2"/>
<dbReference type="InterPro" id="IPR009874">
    <property type="entry name" value="DUF1428"/>
</dbReference>
<reference evidence="1 4" key="2">
    <citation type="submission" date="2019-12" db="EMBL/GenBank/DDBJ databases">
        <authorList>
            <person name="Zheng J."/>
        </authorList>
    </citation>
    <scope>NUCLEOTIDE SEQUENCE [LARGE SCALE GENOMIC DNA]</scope>
    <source>
        <strain evidence="1 4">DSM 27347</strain>
    </source>
</reference>
<dbReference type="EMBL" id="FNBI01000005">
    <property type="protein sequence ID" value="SDF74113.1"/>
    <property type="molecule type" value="Genomic_DNA"/>
</dbReference>
<reference evidence="2 3" key="1">
    <citation type="submission" date="2016-10" db="EMBL/GenBank/DDBJ databases">
        <authorList>
            <person name="Varghese N."/>
            <person name="Submissions S."/>
        </authorList>
    </citation>
    <scope>NUCLEOTIDE SEQUENCE [LARGE SCALE GENOMIC DNA]</scope>
    <source>
        <strain evidence="2 3">S7-754</strain>
    </source>
</reference>
<dbReference type="Pfam" id="PF07237">
    <property type="entry name" value="DUF1428"/>
    <property type="match status" value="1"/>
</dbReference>
<dbReference type="Gene3D" id="3.30.70.100">
    <property type="match status" value="1"/>
</dbReference>
<accession>A0A1G7NJB4</accession>
<dbReference type="EMBL" id="WSUT01000005">
    <property type="protein sequence ID" value="MWC43253.1"/>
    <property type="molecule type" value="Genomic_DNA"/>
</dbReference>
<proteinExistence type="predicted"/>
<evidence type="ECO:0000313" key="1">
    <source>
        <dbReference type="EMBL" id="MWC43253.1"/>
    </source>
</evidence>
<name>A0A1G7NJB4_9SPHN</name>
<dbReference type="Proteomes" id="UP000323502">
    <property type="component" value="Unassembled WGS sequence"/>
</dbReference>
<evidence type="ECO:0000313" key="4">
    <source>
        <dbReference type="Proteomes" id="UP000436801"/>
    </source>
</evidence>
<gene>
    <name evidence="1" type="ORF">GQR91_06195</name>
    <name evidence="2" type="ORF">SAMN05216557_105187</name>
</gene>
<protein>
    <submittedName>
        <fullName evidence="1">DUF1428 family protein</fullName>
    </submittedName>
</protein>
<evidence type="ECO:0000313" key="3">
    <source>
        <dbReference type="Proteomes" id="UP000323502"/>
    </source>
</evidence>
<dbReference type="PIRSF" id="PIRSF007028">
    <property type="entry name" value="UCP007028"/>
    <property type="match status" value="1"/>
</dbReference>
<dbReference type="InterPro" id="IPR011008">
    <property type="entry name" value="Dimeric_a/b-barrel"/>
</dbReference>
<dbReference type="AlphaFoldDB" id="A0A1G7NJB4"/>
<keyword evidence="3" id="KW-1185">Reference proteome</keyword>
<dbReference type="RefSeq" id="WP_149682774.1">
    <property type="nucleotide sequence ID" value="NZ_FNBI01000005.1"/>
</dbReference>
<dbReference type="SUPFAM" id="SSF54909">
    <property type="entry name" value="Dimeric alpha+beta barrel"/>
    <property type="match status" value="1"/>
</dbReference>
<sequence>MTSVNGQYLQGFVVPVGTANKEAYRDMAASAWPMFRDYGALSIMEAWGEDVTDGEVTDFRRAVLAEEDETVVFSWIVWPDRATCDAASERMRTDDRMKPDGPMPFDGRRMIYAGFAPIFQADR</sequence>
<organism evidence="2 3">
    <name type="scientific">Sphingomonas carotinifaciens</name>
    <dbReference type="NCBI Taxonomy" id="1166323"/>
    <lineage>
        <taxon>Bacteria</taxon>
        <taxon>Pseudomonadati</taxon>
        <taxon>Pseudomonadota</taxon>
        <taxon>Alphaproteobacteria</taxon>
        <taxon>Sphingomonadales</taxon>
        <taxon>Sphingomonadaceae</taxon>
        <taxon>Sphingomonas</taxon>
    </lineage>
</organism>